<organism evidence="1 2">
    <name type="scientific">Acinetobacter tibetensis</name>
    <dbReference type="NCBI Taxonomy" id="2943497"/>
    <lineage>
        <taxon>Bacteria</taxon>
        <taxon>Pseudomonadati</taxon>
        <taxon>Pseudomonadota</taxon>
        <taxon>Gammaproteobacteria</taxon>
        <taxon>Moraxellales</taxon>
        <taxon>Moraxellaceae</taxon>
        <taxon>Acinetobacter</taxon>
    </lineage>
</organism>
<proteinExistence type="predicted"/>
<keyword evidence="2" id="KW-1185">Reference proteome</keyword>
<dbReference type="AlphaFoldDB" id="A0AAE9LQZ8"/>
<evidence type="ECO:0000313" key="2">
    <source>
        <dbReference type="Proteomes" id="UP001056716"/>
    </source>
</evidence>
<reference evidence="1" key="1">
    <citation type="submission" date="2022-06" db="EMBL/GenBank/DDBJ databases">
        <title>Isolation, identification and characterization of iprodione-degrading strains in Lhasa, Tibet.</title>
        <authorList>
            <person name="Pan H."/>
        </authorList>
    </citation>
    <scope>NUCLEOTIDE SEQUENCE</scope>
    <source>
        <strain evidence="1">Y-23</strain>
    </source>
</reference>
<protein>
    <submittedName>
        <fullName evidence="1">Uncharacterized protein</fullName>
    </submittedName>
</protein>
<sequence>MDFNSINFEGKSYILGNEYSDLNFSSKGVEKNEIGSCTAFLDFDNGISYTFNKQKLVEILIKNENKSIYTSKKIRNGMNTKDIYKSYEGYKIKKMKSEGAGDSQDDYTYIVTDNFQKNNILFFDVVHGEIQGMHAGKRGFDLSDCE</sequence>
<dbReference type="Proteomes" id="UP001056716">
    <property type="component" value="Chromosome"/>
</dbReference>
<dbReference type="RefSeq" id="WP_252220549.1">
    <property type="nucleotide sequence ID" value="NZ_CP098732.1"/>
</dbReference>
<evidence type="ECO:0000313" key="1">
    <source>
        <dbReference type="EMBL" id="USE83144.1"/>
    </source>
</evidence>
<accession>A0AAE9LQZ8</accession>
<name>A0AAE9LQZ8_9GAMM</name>
<gene>
    <name evidence="1" type="ORF">M5E07_15475</name>
</gene>
<dbReference type="KEGG" id="atz:M5E07_15475"/>
<dbReference type="EMBL" id="CP098732">
    <property type="protein sequence ID" value="USE83144.1"/>
    <property type="molecule type" value="Genomic_DNA"/>
</dbReference>